<comment type="caution">
    <text evidence="2">The sequence shown here is derived from an EMBL/GenBank/DDBJ whole genome shotgun (WGS) entry which is preliminary data.</text>
</comment>
<organism evidence="2 3">
    <name type="scientific">Taxus chinensis</name>
    <name type="common">Chinese yew</name>
    <name type="synonym">Taxus wallichiana var. chinensis</name>
    <dbReference type="NCBI Taxonomy" id="29808"/>
    <lineage>
        <taxon>Eukaryota</taxon>
        <taxon>Viridiplantae</taxon>
        <taxon>Streptophyta</taxon>
        <taxon>Embryophyta</taxon>
        <taxon>Tracheophyta</taxon>
        <taxon>Spermatophyta</taxon>
        <taxon>Pinopsida</taxon>
        <taxon>Pinidae</taxon>
        <taxon>Conifers II</taxon>
        <taxon>Cupressales</taxon>
        <taxon>Taxaceae</taxon>
        <taxon>Taxus</taxon>
    </lineage>
</organism>
<accession>A0AA38L3Y7</accession>
<evidence type="ECO:0000256" key="1">
    <source>
        <dbReference type="SAM" id="MobiDB-lite"/>
    </source>
</evidence>
<protein>
    <submittedName>
        <fullName evidence="2">Uncharacterized protein</fullName>
    </submittedName>
</protein>
<name>A0AA38L3Y7_TAXCH</name>
<dbReference type="Proteomes" id="UP000824469">
    <property type="component" value="Unassembled WGS sequence"/>
</dbReference>
<evidence type="ECO:0000313" key="2">
    <source>
        <dbReference type="EMBL" id="KAH9308992.1"/>
    </source>
</evidence>
<feature type="region of interest" description="Disordered" evidence="1">
    <location>
        <begin position="18"/>
        <end position="68"/>
    </location>
</feature>
<gene>
    <name evidence="2" type="ORF">KI387_036903</name>
</gene>
<dbReference type="AlphaFoldDB" id="A0AA38L3Y7"/>
<keyword evidence="3" id="KW-1185">Reference proteome</keyword>
<evidence type="ECO:0000313" key="3">
    <source>
        <dbReference type="Proteomes" id="UP000824469"/>
    </source>
</evidence>
<reference evidence="2 3" key="1">
    <citation type="journal article" date="2021" name="Nat. Plants">
        <title>The Taxus genome provides insights into paclitaxel biosynthesis.</title>
        <authorList>
            <person name="Xiong X."/>
            <person name="Gou J."/>
            <person name="Liao Q."/>
            <person name="Li Y."/>
            <person name="Zhou Q."/>
            <person name="Bi G."/>
            <person name="Li C."/>
            <person name="Du R."/>
            <person name="Wang X."/>
            <person name="Sun T."/>
            <person name="Guo L."/>
            <person name="Liang H."/>
            <person name="Lu P."/>
            <person name="Wu Y."/>
            <person name="Zhang Z."/>
            <person name="Ro D.K."/>
            <person name="Shang Y."/>
            <person name="Huang S."/>
            <person name="Yan J."/>
        </authorList>
    </citation>
    <scope>NUCLEOTIDE SEQUENCE [LARGE SCALE GENOMIC DNA]</scope>
    <source>
        <strain evidence="2">Ta-2019</strain>
    </source>
</reference>
<feature type="non-terminal residue" evidence="2">
    <location>
        <position position="83"/>
    </location>
</feature>
<sequence length="83" mass="9300">MDVWQQMLREGFEVHIEDMEPEQSVRPHLGKRMRETPSASNEISSHGERRTIGTHLSPPSDRTLALGFPDQGDNIASLVGYIG</sequence>
<proteinExistence type="predicted"/>
<dbReference type="EMBL" id="JAHRHJ020000007">
    <property type="protein sequence ID" value="KAH9308992.1"/>
    <property type="molecule type" value="Genomic_DNA"/>
</dbReference>